<keyword evidence="8" id="KW-1003">Cell membrane</keyword>
<organism evidence="10 11">
    <name type="scientific">Alcanivorax nanhaiticus</name>
    <dbReference type="NCBI Taxonomy" id="1177154"/>
    <lineage>
        <taxon>Bacteria</taxon>
        <taxon>Pseudomonadati</taxon>
        <taxon>Pseudomonadota</taxon>
        <taxon>Gammaproteobacteria</taxon>
        <taxon>Oceanospirillales</taxon>
        <taxon>Alcanivoracaceae</taxon>
        <taxon>Alcanivorax</taxon>
    </lineage>
</organism>
<dbReference type="Pfam" id="PF01794">
    <property type="entry name" value="Ferric_reduct"/>
    <property type="match status" value="1"/>
</dbReference>
<keyword evidence="8" id="KW-0479">Metal-binding</keyword>
<comment type="subcellular location">
    <subcellularLocation>
        <location evidence="8">Cell membrane</location>
        <topology evidence="8">Multi-pass membrane protein</topology>
    </subcellularLocation>
    <subcellularLocation>
        <location evidence="1">Membrane</location>
        <topology evidence="1">Multi-pass membrane protein</topology>
    </subcellularLocation>
</comment>
<evidence type="ECO:0000256" key="5">
    <source>
        <dbReference type="ARBA" id="ARBA00022989"/>
    </source>
</evidence>
<feature type="transmembrane region" description="Helical" evidence="8">
    <location>
        <begin position="167"/>
        <end position="186"/>
    </location>
</feature>
<proteinExistence type="inferred from homology"/>
<comment type="subunit">
    <text evidence="8">Heterodimer of a catalytic subunit (MsrP) and a heme-binding subunit (MsrQ).</text>
</comment>
<feature type="domain" description="Ferric oxidoreductase" evidence="9">
    <location>
        <begin position="42"/>
        <end position="155"/>
    </location>
</feature>
<comment type="function">
    <text evidence="8">Part of the MsrPQ system that repairs oxidized periplasmic proteins containing methionine sulfoxide residues (Met-O), using respiratory chain electrons. Thus protects these proteins from oxidative-stress damage caused by reactive species of oxygen and chlorine generated by the host defense mechanisms. MsrPQ is essential for the maintenance of envelope integrity under bleach stress, rescuing a wide series of structurally unrelated periplasmic proteins from methionine oxidation. MsrQ provides electrons for reduction to the reductase catalytic subunit MsrP, using the quinone pool of the respiratory chain.</text>
</comment>
<feature type="transmembrane region" description="Helical" evidence="8">
    <location>
        <begin position="75"/>
        <end position="97"/>
    </location>
</feature>
<dbReference type="EMBL" id="ARXV01000015">
    <property type="protein sequence ID" value="KGD63716.1"/>
    <property type="molecule type" value="Genomic_DNA"/>
</dbReference>
<comment type="cofactor">
    <cofactor evidence="8">
        <name>heme b</name>
        <dbReference type="ChEBI" id="CHEBI:60344"/>
    </cofactor>
    <text evidence="8">Binds 1 heme b (iron(II)-protoporphyrin IX) group per subunit.</text>
</comment>
<comment type="similarity">
    <text evidence="8">Belongs to the MsrQ family.</text>
</comment>
<dbReference type="GO" id="GO:0046872">
    <property type="term" value="F:metal ion binding"/>
    <property type="evidence" value="ECO:0007669"/>
    <property type="project" value="UniProtKB-KW"/>
</dbReference>
<name>A0A095SGI6_9GAMM</name>
<dbReference type="Proteomes" id="UP000029444">
    <property type="component" value="Unassembled WGS sequence"/>
</dbReference>
<keyword evidence="8" id="KW-0285">Flavoprotein</keyword>
<evidence type="ECO:0000256" key="8">
    <source>
        <dbReference type="HAMAP-Rule" id="MF_01207"/>
    </source>
</evidence>
<keyword evidence="11" id="KW-1185">Reference proteome</keyword>
<dbReference type="InterPro" id="IPR013130">
    <property type="entry name" value="Fe3_Rdtase_TM_dom"/>
</dbReference>
<dbReference type="eggNOG" id="COG2717">
    <property type="taxonomic scope" value="Bacteria"/>
</dbReference>
<protein>
    <recommendedName>
        <fullName evidence="8">Protein-methionine-sulfoxide reductase heme-binding subunit MsrQ</fullName>
    </recommendedName>
    <alternativeName>
        <fullName evidence="8">Flavocytochrome MsrQ</fullName>
    </alternativeName>
</protein>
<keyword evidence="7 8" id="KW-0472">Membrane</keyword>
<keyword evidence="6 8" id="KW-0408">Iron</keyword>
<dbReference type="GO" id="GO:0009055">
    <property type="term" value="F:electron transfer activity"/>
    <property type="evidence" value="ECO:0007669"/>
    <property type="project" value="UniProtKB-UniRule"/>
</dbReference>
<reference evidence="10 11" key="1">
    <citation type="submission" date="2012-09" db="EMBL/GenBank/DDBJ databases">
        <title>Genome Sequence of alkane-degrading Bacterium Alcanivorax sp. 19-m-6.</title>
        <authorList>
            <person name="Lai Q."/>
            <person name="Shao Z."/>
        </authorList>
    </citation>
    <scope>NUCLEOTIDE SEQUENCE [LARGE SCALE GENOMIC DNA]</scope>
    <source>
        <strain evidence="10 11">19-m-6</strain>
    </source>
</reference>
<sequence length="194" mass="22065">MKTKQWTWMAWPLGAIPLVGVIYQAAAGLLGPDPAETLVELLGWWALVMLLASLTMRPAAQLLHTPGLVIWRRTFGLWAFAYASMHFLGWGTLLLGWDPDYLAEELTKRPYIVVGMLAWLSLWPLALTSTRKSRRRLGHKWVKLHRLVFLALVLGLLHQSWVQKSGYGETLIFVSVAVILLLYRLLHGRNMVNK</sequence>
<dbReference type="PANTHER" id="PTHR36964">
    <property type="entry name" value="PROTEIN-METHIONINE-SULFOXIDE REDUCTASE HEME-BINDING SUBUNIT MSRQ"/>
    <property type="match status" value="1"/>
</dbReference>
<dbReference type="GO" id="GO:0020037">
    <property type="term" value="F:heme binding"/>
    <property type="evidence" value="ECO:0007669"/>
    <property type="project" value="UniProtKB-UniRule"/>
</dbReference>
<evidence type="ECO:0000313" key="11">
    <source>
        <dbReference type="Proteomes" id="UP000029444"/>
    </source>
</evidence>
<dbReference type="InterPro" id="IPR022837">
    <property type="entry name" value="MsrQ-like"/>
</dbReference>
<comment type="caution">
    <text evidence="10">The sequence shown here is derived from an EMBL/GenBank/DDBJ whole genome shotgun (WGS) entry which is preliminary data.</text>
</comment>
<gene>
    <name evidence="8" type="primary">msrQ</name>
    <name evidence="10" type="ORF">Y5S_03139</name>
</gene>
<dbReference type="HAMAP" id="MF_01207">
    <property type="entry name" value="MsrQ"/>
    <property type="match status" value="1"/>
</dbReference>
<feature type="transmembrane region" description="Helical" evidence="8">
    <location>
        <begin position="141"/>
        <end position="161"/>
    </location>
</feature>
<dbReference type="AlphaFoldDB" id="A0A095SGI6"/>
<dbReference type="PATRIC" id="fig|1177154.3.peg.3180"/>
<dbReference type="GO" id="GO:0016679">
    <property type="term" value="F:oxidoreductase activity, acting on diphenols and related substances as donors"/>
    <property type="evidence" value="ECO:0007669"/>
    <property type="project" value="TreeGrafter"/>
</dbReference>
<keyword evidence="3 8" id="KW-0349">Heme</keyword>
<keyword evidence="8" id="KW-0288">FMN</keyword>
<feature type="transmembrane region" description="Helical" evidence="8">
    <location>
        <begin position="42"/>
        <end position="63"/>
    </location>
</feature>
<comment type="cofactor">
    <cofactor evidence="8">
        <name>FMN</name>
        <dbReference type="ChEBI" id="CHEBI:58210"/>
    </cofactor>
    <text evidence="8">Binds 1 FMN per subunit.</text>
</comment>
<keyword evidence="4 8" id="KW-0812">Transmembrane</keyword>
<dbReference type="STRING" id="1177154.Y5S_03139"/>
<dbReference type="GO" id="GO:0005886">
    <property type="term" value="C:plasma membrane"/>
    <property type="evidence" value="ECO:0007669"/>
    <property type="project" value="UniProtKB-SubCell"/>
</dbReference>
<evidence type="ECO:0000313" key="10">
    <source>
        <dbReference type="EMBL" id="KGD63716.1"/>
    </source>
</evidence>
<dbReference type="GO" id="GO:0010181">
    <property type="term" value="F:FMN binding"/>
    <property type="evidence" value="ECO:0007669"/>
    <property type="project" value="UniProtKB-UniRule"/>
</dbReference>
<dbReference type="GO" id="GO:0030091">
    <property type="term" value="P:protein repair"/>
    <property type="evidence" value="ECO:0007669"/>
    <property type="project" value="UniProtKB-UniRule"/>
</dbReference>
<evidence type="ECO:0000256" key="6">
    <source>
        <dbReference type="ARBA" id="ARBA00023004"/>
    </source>
</evidence>
<dbReference type="RefSeq" id="WP_035234391.1">
    <property type="nucleotide sequence ID" value="NZ_ARXV01000015.1"/>
</dbReference>
<evidence type="ECO:0000259" key="9">
    <source>
        <dbReference type="Pfam" id="PF01794"/>
    </source>
</evidence>
<evidence type="ECO:0000256" key="2">
    <source>
        <dbReference type="ARBA" id="ARBA00022448"/>
    </source>
</evidence>
<evidence type="ECO:0000256" key="1">
    <source>
        <dbReference type="ARBA" id="ARBA00004141"/>
    </source>
</evidence>
<feature type="transmembrane region" description="Helical" evidence="8">
    <location>
        <begin position="7"/>
        <end position="30"/>
    </location>
</feature>
<evidence type="ECO:0000256" key="7">
    <source>
        <dbReference type="ARBA" id="ARBA00023136"/>
    </source>
</evidence>
<keyword evidence="8" id="KW-0249">Electron transport</keyword>
<dbReference type="PANTHER" id="PTHR36964:SF1">
    <property type="entry name" value="PROTEIN-METHIONINE-SULFOXIDE REDUCTASE HEME-BINDING SUBUNIT MSRQ"/>
    <property type="match status" value="1"/>
</dbReference>
<keyword evidence="2 8" id="KW-0813">Transport</keyword>
<dbReference type="OrthoDB" id="9788328at2"/>
<evidence type="ECO:0000256" key="4">
    <source>
        <dbReference type="ARBA" id="ARBA00022692"/>
    </source>
</evidence>
<keyword evidence="5 8" id="KW-1133">Transmembrane helix</keyword>
<evidence type="ECO:0000256" key="3">
    <source>
        <dbReference type="ARBA" id="ARBA00022617"/>
    </source>
</evidence>
<accession>A0A095SGI6</accession>
<feature type="transmembrane region" description="Helical" evidence="8">
    <location>
        <begin position="109"/>
        <end position="129"/>
    </location>
</feature>